<dbReference type="AlphaFoldDB" id="A0A5N7BNY1"/>
<dbReference type="SUPFAM" id="SSF55785">
    <property type="entry name" value="PYP-like sensor domain (PAS domain)"/>
    <property type="match status" value="1"/>
</dbReference>
<organism evidence="8 9">
    <name type="scientific">Aspergillus bertholletiae</name>
    <dbReference type="NCBI Taxonomy" id="1226010"/>
    <lineage>
        <taxon>Eukaryota</taxon>
        <taxon>Fungi</taxon>
        <taxon>Dikarya</taxon>
        <taxon>Ascomycota</taxon>
        <taxon>Pezizomycotina</taxon>
        <taxon>Eurotiomycetes</taxon>
        <taxon>Eurotiomycetidae</taxon>
        <taxon>Eurotiales</taxon>
        <taxon>Aspergillaceae</taxon>
        <taxon>Aspergillus</taxon>
        <taxon>Aspergillus subgen. Circumdati</taxon>
    </lineage>
</organism>
<feature type="domain" description="GATA-type" evidence="7">
    <location>
        <begin position="346"/>
        <end position="379"/>
    </location>
</feature>
<evidence type="ECO:0000256" key="2">
    <source>
        <dbReference type="ARBA" id="ARBA00022771"/>
    </source>
</evidence>
<feature type="compositionally biased region" description="Acidic residues" evidence="5">
    <location>
        <begin position="259"/>
        <end position="271"/>
    </location>
</feature>
<feature type="region of interest" description="Disordered" evidence="5">
    <location>
        <begin position="212"/>
        <end position="286"/>
    </location>
</feature>
<dbReference type="PANTHER" id="PTHR45658">
    <property type="entry name" value="GATA TRANSCRIPTION FACTOR"/>
    <property type="match status" value="1"/>
</dbReference>
<sequence length="392" mass="43931">MDWITAEHESGVTQNHQHRMQAEGHDSLIREAQKLPLPPPPAGKAGPQASSDPADEQGWPQRVLSDIKDMLLLLSADGKILYVSPSCKSITGYDADQLQQNSLENFIHNDDKTMFSEEINECITTTRPVNCHFRFRKKDNNSHTSCVLEASGHPHMKPTEPSDSPKNQNQDCIGVFLLCRPYPTKGSQLIDSFLEHKIENVRLNQRIAQLRQEEEEDLTSGQPAHAGDSAGDSASRQNSHLARSNSNQSSFRDSTGSGEENELSDTFTTDDPDSRSYLDNTTNKMEDMSHIEGIEMLTGLHYGDGERSQGLSTGVRQGRLVRYDMESTKLEQQTRVIQDSDRKKKQKGEYVCTDCGTSDSPEWRKGPEGPKTLCNACGLRWAKKEKKRQDQI</sequence>
<dbReference type="InterPro" id="IPR013655">
    <property type="entry name" value="PAS_fold_3"/>
</dbReference>
<reference evidence="8 9" key="1">
    <citation type="submission" date="2019-04" db="EMBL/GenBank/DDBJ databases">
        <title>Friends and foes A comparative genomics studyof 23 Aspergillus species from section Flavi.</title>
        <authorList>
            <consortium name="DOE Joint Genome Institute"/>
            <person name="Kjaerbolling I."/>
            <person name="Vesth T."/>
            <person name="Frisvad J.C."/>
            <person name="Nybo J.L."/>
            <person name="Theobald S."/>
            <person name="Kildgaard S."/>
            <person name="Isbrandt T."/>
            <person name="Kuo A."/>
            <person name="Sato A."/>
            <person name="Lyhne E.K."/>
            <person name="Kogle M.E."/>
            <person name="Wiebenga A."/>
            <person name="Kun R.S."/>
            <person name="Lubbers R.J."/>
            <person name="Makela M.R."/>
            <person name="Barry K."/>
            <person name="Chovatia M."/>
            <person name="Clum A."/>
            <person name="Daum C."/>
            <person name="Haridas S."/>
            <person name="He G."/>
            <person name="LaButti K."/>
            <person name="Lipzen A."/>
            <person name="Mondo S."/>
            <person name="Riley R."/>
            <person name="Salamov A."/>
            <person name="Simmons B.A."/>
            <person name="Magnuson J.K."/>
            <person name="Henrissat B."/>
            <person name="Mortensen U.H."/>
            <person name="Larsen T.O."/>
            <person name="Devries R.P."/>
            <person name="Grigoriev I.V."/>
            <person name="Machida M."/>
            <person name="Baker S.E."/>
            <person name="Andersen M.R."/>
        </authorList>
    </citation>
    <scope>NUCLEOTIDE SEQUENCE [LARGE SCALE GENOMIC DNA]</scope>
    <source>
        <strain evidence="8 9">IBT 29228</strain>
    </source>
</reference>
<dbReference type="PROSITE" id="PS50114">
    <property type="entry name" value="GATA_ZN_FINGER_2"/>
    <property type="match status" value="1"/>
</dbReference>
<keyword evidence="3" id="KW-0862">Zinc</keyword>
<dbReference type="NCBIfam" id="TIGR00229">
    <property type="entry name" value="sensory_box"/>
    <property type="match status" value="1"/>
</dbReference>
<dbReference type="InterPro" id="IPR013088">
    <property type="entry name" value="Znf_NHR/GATA"/>
</dbReference>
<dbReference type="EMBL" id="ML736154">
    <property type="protein sequence ID" value="KAE8383545.1"/>
    <property type="molecule type" value="Genomic_DNA"/>
</dbReference>
<feature type="compositionally biased region" description="Basic and acidic residues" evidence="5">
    <location>
        <begin position="1"/>
        <end position="10"/>
    </location>
</feature>
<dbReference type="InterPro" id="IPR000014">
    <property type="entry name" value="PAS"/>
</dbReference>
<evidence type="ECO:0000259" key="6">
    <source>
        <dbReference type="PROSITE" id="PS50112"/>
    </source>
</evidence>
<dbReference type="Gene3D" id="3.30.450.20">
    <property type="entry name" value="PAS domain"/>
    <property type="match status" value="1"/>
</dbReference>
<evidence type="ECO:0008006" key="10">
    <source>
        <dbReference type="Google" id="ProtNLM"/>
    </source>
</evidence>
<protein>
    <recommendedName>
        <fullName evidence="10">GATA-domain-containing protein</fullName>
    </recommendedName>
</protein>
<dbReference type="InterPro" id="IPR035965">
    <property type="entry name" value="PAS-like_dom_sf"/>
</dbReference>
<dbReference type="GO" id="GO:0008270">
    <property type="term" value="F:zinc ion binding"/>
    <property type="evidence" value="ECO:0007669"/>
    <property type="project" value="UniProtKB-KW"/>
</dbReference>
<name>A0A5N7BNY1_9EURO</name>
<feature type="domain" description="PAS" evidence="6">
    <location>
        <begin position="62"/>
        <end position="126"/>
    </location>
</feature>
<dbReference type="PROSITE" id="PS00344">
    <property type="entry name" value="GATA_ZN_FINGER_1"/>
    <property type="match status" value="1"/>
</dbReference>
<gene>
    <name evidence="8" type="ORF">BDV26DRAFT_287384</name>
</gene>
<dbReference type="GO" id="GO:0006355">
    <property type="term" value="P:regulation of DNA-templated transcription"/>
    <property type="evidence" value="ECO:0007669"/>
    <property type="project" value="InterPro"/>
</dbReference>
<dbReference type="Gene3D" id="3.30.50.10">
    <property type="entry name" value="Erythroid Transcription Factor GATA-1, subunit A"/>
    <property type="match status" value="1"/>
</dbReference>
<feature type="compositionally biased region" description="Basic and acidic residues" evidence="5">
    <location>
        <begin position="20"/>
        <end position="33"/>
    </location>
</feature>
<evidence type="ECO:0000313" key="8">
    <source>
        <dbReference type="EMBL" id="KAE8383545.1"/>
    </source>
</evidence>
<accession>A0A5N7BNY1</accession>
<feature type="compositionally biased region" description="Polar residues" evidence="5">
    <location>
        <begin position="236"/>
        <end position="258"/>
    </location>
</feature>
<dbReference type="PANTHER" id="PTHR45658:SF18">
    <property type="entry name" value="PROTEIN GAT2"/>
    <property type="match status" value="1"/>
</dbReference>
<keyword evidence="2 4" id="KW-0863">Zinc-finger</keyword>
<evidence type="ECO:0000259" key="7">
    <source>
        <dbReference type="PROSITE" id="PS50114"/>
    </source>
</evidence>
<dbReference type="Proteomes" id="UP000326198">
    <property type="component" value="Unassembled WGS sequence"/>
</dbReference>
<dbReference type="Pfam" id="PF08447">
    <property type="entry name" value="PAS_3"/>
    <property type="match status" value="1"/>
</dbReference>
<keyword evidence="9" id="KW-1185">Reference proteome</keyword>
<dbReference type="OrthoDB" id="2162994at2759"/>
<dbReference type="GO" id="GO:0043565">
    <property type="term" value="F:sequence-specific DNA binding"/>
    <property type="evidence" value="ECO:0007669"/>
    <property type="project" value="InterPro"/>
</dbReference>
<dbReference type="SMART" id="SM00091">
    <property type="entry name" value="PAS"/>
    <property type="match status" value="1"/>
</dbReference>
<dbReference type="SMART" id="SM00401">
    <property type="entry name" value="ZnF_GATA"/>
    <property type="match status" value="1"/>
</dbReference>
<dbReference type="Pfam" id="PF00320">
    <property type="entry name" value="GATA"/>
    <property type="match status" value="1"/>
</dbReference>
<dbReference type="CDD" id="cd00202">
    <property type="entry name" value="ZnF_GATA"/>
    <property type="match status" value="1"/>
</dbReference>
<evidence type="ECO:0000256" key="3">
    <source>
        <dbReference type="ARBA" id="ARBA00022833"/>
    </source>
</evidence>
<dbReference type="PROSITE" id="PS50112">
    <property type="entry name" value="PAS"/>
    <property type="match status" value="1"/>
</dbReference>
<dbReference type="CDD" id="cd00130">
    <property type="entry name" value="PAS"/>
    <property type="match status" value="1"/>
</dbReference>
<dbReference type="SUPFAM" id="SSF57716">
    <property type="entry name" value="Glucocorticoid receptor-like (DNA-binding domain)"/>
    <property type="match status" value="1"/>
</dbReference>
<keyword evidence="1" id="KW-0479">Metal-binding</keyword>
<feature type="compositionally biased region" description="Low complexity" evidence="5">
    <location>
        <begin position="226"/>
        <end position="235"/>
    </location>
</feature>
<dbReference type="InterPro" id="IPR051140">
    <property type="entry name" value="GATA_TF"/>
</dbReference>
<feature type="region of interest" description="Disordered" evidence="5">
    <location>
        <begin position="1"/>
        <end position="58"/>
    </location>
</feature>
<evidence type="ECO:0000313" key="9">
    <source>
        <dbReference type="Proteomes" id="UP000326198"/>
    </source>
</evidence>
<evidence type="ECO:0000256" key="1">
    <source>
        <dbReference type="ARBA" id="ARBA00022723"/>
    </source>
</evidence>
<evidence type="ECO:0000256" key="4">
    <source>
        <dbReference type="PROSITE-ProRule" id="PRU00094"/>
    </source>
</evidence>
<dbReference type="InterPro" id="IPR000679">
    <property type="entry name" value="Znf_GATA"/>
</dbReference>
<proteinExistence type="predicted"/>
<evidence type="ECO:0000256" key="5">
    <source>
        <dbReference type="SAM" id="MobiDB-lite"/>
    </source>
</evidence>